<name>A0A516PX28_9ACTN</name>
<evidence type="ECO:0000256" key="1">
    <source>
        <dbReference type="SAM" id="Phobius"/>
    </source>
</evidence>
<evidence type="ECO:0000313" key="2">
    <source>
        <dbReference type="EMBL" id="QDP95702.1"/>
    </source>
</evidence>
<dbReference type="Proteomes" id="UP000319263">
    <property type="component" value="Chromosome"/>
</dbReference>
<organism evidence="2 3">
    <name type="scientific">Microlunatus elymi</name>
    <dbReference type="NCBI Taxonomy" id="2596828"/>
    <lineage>
        <taxon>Bacteria</taxon>
        <taxon>Bacillati</taxon>
        <taxon>Actinomycetota</taxon>
        <taxon>Actinomycetes</taxon>
        <taxon>Propionibacteriales</taxon>
        <taxon>Propionibacteriaceae</taxon>
        <taxon>Microlunatus</taxon>
    </lineage>
</organism>
<keyword evidence="1" id="KW-0472">Membrane</keyword>
<dbReference type="RefSeq" id="WP_143985670.1">
    <property type="nucleotide sequence ID" value="NZ_CP041692.1"/>
</dbReference>
<dbReference type="EMBL" id="CP041692">
    <property type="protein sequence ID" value="QDP95702.1"/>
    <property type="molecule type" value="Genomic_DNA"/>
</dbReference>
<proteinExistence type="predicted"/>
<keyword evidence="1" id="KW-0812">Transmembrane</keyword>
<dbReference type="OrthoDB" id="4588955at2"/>
<gene>
    <name evidence="2" type="ORF">FOE78_07085</name>
</gene>
<evidence type="ECO:0000313" key="3">
    <source>
        <dbReference type="Proteomes" id="UP000319263"/>
    </source>
</evidence>
<accession>A0A516PX28</accession>
<dbReference type="KEGG" id="mik:FOE78_07085"/>
<feature type="transmembrane region" description="Helical" evidence="1">
    <location>
        <begin position="602"/>
        <end position="627"/>
    </location>
</feature>
<dbReference type="AlphaFoldDB" id="A0A516PX28"/>
<protein>
    <recommendedName>
        <fullName evidence="4">Cellulose synthase subunit</fullName>
    </recommendedName>
</protein>
<keyword evidence="3" id="KW-1185">Reference proteome</keyword>
<keyword evidence="1" id="KW-1133">Transmembrane helix</keyword>
<sequence length="633" mass="63687">MTKAPPARRSLSTHLLAGLTTVAVSLSMMIITVPSAQAQPISFGLDQLGQSATLGFADSTSSQLVLPVPRGTRPDRLTGTAEISADGVDGRLLVSTGAGRLDSIDLGSKAGQAIGLDIDLSAVPVTGNAVSVTIQVLPRTGYCHPPDATGTVLRDLALSYSGSPAAPESIGEFLPPVLPKLILAVPDNVDADLGTAAARLATAITQRYLPAQPEISVQTGPVPEPSGLTRVIELTGSGDAGLALGSDTRRLQITGTGAGVVAQVAGLTGDLGTIATGSRATAAGRSPLPALAPKTQTLSRLGIGDVSARGVGRATLHLGVDRARIGGAGGGWTARLVGSVVAGASPDGTGRQGTLTLAADGHPLQTWPLKSGQLNLTATVPQQRIGRFTDLTLTAAADGASGCGRGPEVSLALDGDSTLAARNDPAGPIGLGQLPAALQPRFAIASGVSGVSGADGLGETVAMAVAMQRLTSAALTVDWFPRAADALATGRPTVLLAGNGDVPVDLPVKLDADGVTAPDGRRLDGPIEAGALQITESDGRPVVVEQATSAAIQRRFGRWLTAGDHLAGLTGAAAVWTGGDTAITFRTATRPSVEPTDDGLPAGWLITIGVAVGAAVIAAPIVLAVMIRRRRRR</sequence>
<evidence type="ECO:0008006" key="4">
    <source>
        <dbReference type="Google" id="ProtNLM"/>
    </source>
</evidence>
<reference evidence="2 3" key="1">
    <citation type="submission" date="2019-07" db="EMBL/GenBank/DDBJ databases">
        <title>Microlunatus dokdonensis sp. nov. isolated from the rhizospheric soil of the wild plant Elymus tsukushiensis.</title>
        <authorList>
            <person name="Ghim S.-Y."/>
            <person name="Hwang Y.-J."/>
            <person name="Son J.-S."/>
            <person name="Shin J.-H."/>
        </authorList>
    </citation>
    <scope>NUCLEOTIDE SEQUENCE [LARGE SCALE GENOMIC DNA]</scope>
    <source>
        <strain evidence="2 3">KUDC0627</strain>
    </source>
</reference>